<dbReference type="EMBL" id="PYDT01000001">
    <property type="protein sequence ID" value="THU71956.1"/>
    <property type="molecule type" value="Genomic_DNA"/>
</dbReference>
<dbReference type="Gene3D" id="3.90.950.10">
    <property type="match status" value="1"/>
</dbReference>
<evidence type="ECO:0008006" key="4">
    <source>
        <dbReference type="Google" id="ProtNLM"/>
    </source>
</evidence>
<dbReference type="Pfam" id="PF02545">
    <property type="entry name" value="Maf"/>
    <property type="match status" value="1"/>
</dbReference>
<protein>
    <recommendedName>
        <fullName evidence="4">Maf-like protein</fullName>
    </recommendedName>
</protein>
<proteinExistence type="inferred from homology"/>
<sequence>MYIYKHLCFIHLSVHDGGYGIVCCIVGHICTQRIIQALSNRLGSACARFGLIHGPLGDAMECQAQVGGYNMALWLANHHKTPSSHLHLCLWGFWARRVAATHPFHKDVFERLLLQDDSGVVLEVSPADTIRDGIRLHRPDIDEKDIRRHTPEELVMVLAEAKADAIISKLRSSGFKEEDAEPTLLITADQVVVHGGMIREKPSSTEEAREFIKGYSAGHASTVGSVLVTNLKTGVRKGGCDKAEIYFHKIPDEVIDSLIEEGDVLYVAGGLMVEHPLTSPFVEAIVGTIDGVMGLPKALTQRLIHEALQ</sequence>
<gene>
    <name evidence="2" type="ORF">C4D60_Mb04t07010</name>
</gene>
<dbReference type="HAMAP" id="MF_00528">
    <property type="entry name" value="Maf"/>
    <property type="match status" value="1"/>
</dbReference>
<dbReference type="SUPFAM" id="SSF52972">
    <property type="entry name" value="ITPase-like"/>
    <property type="match status" value="1"/>
</dbReference>
<dbReference type="AlphaFoldDB" id="A0A4S8KA75"/>
<dbReference type="GO" id="GO:0047429">
    <property type="term" value="F:nucleoside triphosphate diphosphatase activity"/>
    <property type="evidence" value="ECO:0007669"/>
    <property type="project" value="InterPro"/>
</dbReference>
<keyword evidence="3" id="KW-1185">Reference proteome</keyword>
<dbReference type="InterPro" id="IPR029001">
    <property type="entry name" value="ITPase-like_fam"/>
</dbReference>
<evidence type="ECO:0000256" key="1">
    <source>
        <dbReference type="ARBA" id="ARBA00022801"/>
    </source>
</evidence>
<comment type="caution">
    <text evidence="2">The sequence shown here is derived from an EMBL/GenBank/DDBJ whole genome shotgun (WGS) entry which is preliminary data.</text>
</comment>
<dbReference type="PANTHER" id="PTHR43213">
    <property type="entry name" value="BIFUNCTIONAL DTTP/UTP PYROPHOSPHATASE/METHYLTRANSFERASE PROTEIN-RELATED"/>
    <property type="match status" value="1"/>
</dbReference>
<evidence type="ECO:0000313" key="2">
    <source>
        <dbReference type="EMBL" id="THU71956.1"/>
    </source>
</evidence>
<accession>A0A4S8KA75</accession>
<dbReference type="STRING" id="52838.A0A4S8KA75"/>
<organism evidence="2 3">
    <name type="scientific">Musa balbisiana</name>
    <name type="common">Banana</name>
    <dbReference type="NCBI Taxonomy" id="52838"/>
    <lineage>
        <taxon>Eukaryota</taxon>
        <taxon>Viridiplantae</taxon>
        <taxon>Streptophyta</taxon>
        <taxon>Embryophyta</taxon>
        <taxon>Tracheophyta</taxon>
        <taxon>Spermatophyta</taxon>
        <taxon>Magnoliopsida</taxon>
        <taxon>Liliopsida</taxon>
        <taxon>Zingiberales</taxon>
        <taxon>Musaceae</taxon>
        <taxon>Musa</taxon>
    </lineage>
</organism>
<reference evidence="2 3" key="1">
    <citation type="journal article" date="2019" name="Nat. Plants">
        <title>Genome sequencing of Musa balbisiana reveals subgenome evolution and function divergence in polyploid bananas.</title>
        <authorList>
            <person name="Yao X."/>
        </authorList>
    </citation>
    <scope>NUCLEOTIDE SEQUENCE [LARGE SCALE GENOMIC DNA]</scope>
    <source>
        <strain evidence="3">cv. DH-PKW</strain>
        <tissue evidence="2">Leaves</tissue>
    </source>
</reference>
<keyword evidence="1" id="KW-0378">Hydrolase</keyword>
<dbReference type="FunFam" id="3.90.950.10:FF:000008">
    <property type="entry name" value="Maf-like protein, expressed"/>
    <property type="match status" value="1"/>
</dbReference>
<dbReference type="PANTHER" id="PTHR43213:SF4">
    <property type="entry name" value="7-METHYL-GTP PYROPHOSPHATASE"/>
    <property type="match status" value="1"/>
</dbReference>
<dbReference type="InterPro" id="IPR003697">
    <property type="entry name" value="Maf-like"/>
</dbReference>
<evidence type="ECO:0000313" key="3">
    <source>
        <dbReference type="Proteomes" id="UP000317650"/>
    </source>
</evidence>
<dbReference type="Proteomes" id="UP000317650">
    <property type="component" value="Chromosome 4"/>
</dbReference>
<name>A0A4S8KA75_MUSBA</name>